<reference evidence="3" key="2">
    <citation type="submission" date="2021-04" db="EMBL/GenBank/DDBJ databases">
        <authorList>
            <person name="Gilroy R."/>
        </authorList>
    </citation>
    <scope>NUCLEOTIDE SEQUENCE</scope>
    <source>
        <strain evidence="3">2189</strain>
    </source>
</reference>
<dbReference type="InterPro" id="IPR013520">
    <property type="entry name" value="Ribonucl_H"/>
</dbReference>
<feature type="domain" description="Exonuclease" evidence="2">
    <location>
        <begin position="350"/>
        <end position="518"/>
    </location>
</feature>
<dbReference type="CDD" id="cd04485">
    <property type="entry name" value="DnaE_OBF"/>
    <property type="match status" value="1"/>
</dbReference>
<dbReference type="FunFam" id="3.30.420.10:FF:000045">
    <property type="entry name" value="3'-5' exonuclease DinG"/>
    <property type="match status" value="1"/>
</dbReference>
<dbReference type="InterPro" id="IPR012340">
    <property type="entry name" value="NA-bd_OB-fold"/>
</dbReference>
<name>A0A9D1VZC3_9FIRM</name>
<dbReference type="CDD" id="cd06127">
    <property type="entry name" value="DEDDh"/>
    <property type="match status" value="1"/>
</dbReference>
<reference evidence="3" key="1">
    <citation type="journal article" date="2021" name="PeerJ">
        <title>Extensive microbial diversity within the chicken gut microbiome revealed by metagenomics and culture.</title>
        <authorList>
            <person name="Gilroy R."/>
            <person name="Ravi A."/>
            <person name="Getino M."/>
            <person name="Pursley I."/>
            <person name="Horton D.L."/>
            <person name="Alikhan N.F."/>
            <person name="Baker D."/>
            <person name="Gharbi K."/>
            <person name="Hall N."/>
            <person name="Watson M."/>
            <person name="Adriaenssens E.M."/>
            <person name="Foster-Nyarko E."/>
            <person name="Jarju S."/>
            <person name="Secka A."/>
            <person name="Antonio M."/>
            <person name="Oren A."/>
            <person name="Chaudhuri R.R."/>
            <person name="La Ragione R."/>
            <person name="Hildebrand F."/>
            <person name="Pallen M.J."/>
        </authorList>
    </citation>
    <scope>NUCLEOTIDE SEQUENCE</scope>
    <source>
        <strain evidence="3">2189</strain>
    </source>
</reference>
<dbReference type="Gene3D" id="2.40.50.140">
    <property type="entry name" value="Nucleic acid-binding proteins"/>
    <property type="match status" value="1"/>
</dbReference>
<gene>
    <name evidence="3" type="ORF">H9851_01410</name>
</gene>
<dbReference type="InterPro" id="IPR012337">
    <property type="entry name" value="RNaseH-like_sf"/>
</dbReference>
<dbReference type="Proteomes" id="UP000886847">
    <property type="component" value="Unassembled WGS sequence"/>
</dbReference>
<evidence type="ECO:0000313" key="3">
    <source>
        <dbReference type="EMBL" id="HIX49926.1"/>
    </source>
</evidence>
<organism evidence="3 4">
    <name type="scientific">Candidatus Borkfalkia faecavium</name>
    <dbReference type="NCBI Taxonomy" id="2838508"/>
    <lineage>
        <taxon>Bacteria</taxon>
        <taxon>Bacillati</taxon>
        <taxon>Bacillota</taxon>
        <taxon>Clostridia</taxon>
        <taxon>Christensenellales</taxon>
        <taxon>Christensenellaceae</taxon>
        <taxon>Candidatus Borkfalkia</taxon>
    </lineage>
</organism>
<sequence>MTQSEFMERLHACGGFGRAVLHKISVDKKAGECTFWLITDAAYTRAEEEAVRRLVREAVPEPLQALVSVQKLVADPQIVRRKIVEFLSRSHRAAAACIREEDIGVQMGEDGTVAFTFGVDGAERGFFEKNQQILPSVERMLGLNFCNAFVGGLTDKEKPLPAAEEEPEEEEPFDYRPPRTFPIENFEAIDSASPPKLATYIEDSGFQSASLTVCGVITSLQERVTKAKTDASGAVVKEGRPYLRLTVADATGALSFSYFPKKRTEEKIKALQEGDSVVCTGENELYNGKLSFTARAIDRGAAPEGFVPEKRESKPLPAHYTRVFPEKLTDYNQLNLFVKDVLPSALTDNVFVVLDIETTGLNNTPVKGKMDAITEIGAVKIVGGEVREKFTTLVDPQRKLSDEIVALTGITDEMLQGAPKIEEVIGDFCKFCDGCFIVGHNVQFDYKFLHFYAEQSEYDFTHKTYDTMSIAQGMLFLSNYKLNTLADYYHISFNHHRAWDDALTTAKIFIELIKAKKCLPTV</sequence>
<dbReference type="PANTHER" id="PTHR30231">
    <property type="entry name" value="DNA POLYMERASE III SUBUNIT EPSILON"/>
    <property type="match status" value="1"/>
</dbReference>
<dbReference type="GO" id="GO:0003887">
    <property type="term" value="F:DNA-directed DNA polymerase activity"/>
    <property type="evidence" value="ECO:0007669"/>
    <property type="project" value="InterPro"/>
</dbReference>
<proteinExistence type="predicted"/>
<evidence type="ECO:0000256" key="1">
    <source>
        <dbReference type="ARBA" id="ARBA00022839"/>
    </source>
</evidence>
<dbReference type="Pfam" id="PF00929">
    <property type="entry name" value="RNase_T"/>
    <property type="match status" value="1"/>
</dbReference>
<dbReference type="AlphaFoldDB" id="A0A9D1VZC3"/>
<dbReference type="PANTHER" id="PTHR30231:SF41">
    <property type="entry name" value="DNA POLYMERASE III SUBUNIT EPSILON"/>
    <property type="match status" value="1"/>
</dbReference>
<dbReference type="GO" id="GO:0003677">
    <property type="term" value="F:DNA binding"/>
    <property type="evidence" value="ECO:0007669"/>
    <property type="project" value="InterPro"/>
</dbReference>
<evidence type="ECO:0000313" key="4">
    <source>
        <dbReference type="Proteomes" id="UP000886847"/>
    </source>
</evidence>
<dbReference type="Gene3D" id="1.20.5.140">
    <property type="match status" value="1"/>
</dbReference>
<accession>A0A9D1VZC3</accession>
<dbReference type="NCBIfam" id="TIGR00573">
    <property type="entry name" value="dnaq"/>
    <property type="match status" value="1"/>
</dbReference>
<keyword evidence="1" id="KW-0378">Hydrolase</keyword>
<dbReference type="GO" id="GO:0008408">
    <property type="term" value="F:3'-5' exonuclease activity"/>
    <property type="evidence" value="ECO:0007669"/>
    <property type="project" value="TreeGrafter"/>
</dbReference>
<dbReference type="InterPro" id="IPR036397">
    <property type="entry name" value="RNaseH_sf"/>
</dbReference>
<dbReference type="SMART" id="SM00479">
    <property type="entry name" value="EXOIII"/>
    <property type="match status" value="1"/>
</dbReference>
<protein>
    <recommendedName>
        <fullName evidence="2">Exonuclease domain-containing protein</fullName>
    </recommendedName>
</protein>
<dbReference type="EMBL" id="DXEW01000005">
    <property type="protein sequence ID" value="HIX49926.1"/>
    <property type="molecule type" value="Genomic_DNA"/>
</dbReference>
<comment type="caution">
    <text evidence="3">The sequence shown here is derived from an EMBL/GenBank/DDBJ whole genome shotgun (WGS) entry which is preliminary data.</text>
</comment>
<keyword evidence="1" id="KW-0540">Nuclease</keyword>
<evidence type="ECO:0000259" key="2">
    <source>
        <dbReference type="SMART" id="SM00479"/>
    </source>
</evidence>
<dbReference type="GO" id="GO:0045004">
    <property type="term" value="P:DNA replication proofreading"/>
    <property type="evidence" value="ECO:0007669"/>
    <property type="project" value="TreeGrafter"/>
</dbReference>
<dbReference type="Gene3D" id="3.30.420.10">
    <property type="entry name" value="Ribonuclease H-like superfamily/Ribonuclease H"/>
    <property type="match status" value="1"/>
</dbReference>
<dbReference type="GO" id="GO:0005829">
    <property type="term" value="C:cytosol"/>
    <property type="evidence" value="ECO:0007669"/>
    <property type="project" value="TreeGrafter"/>
</dbReference>
<dbReference type="InterPro" id="IPR006054">
    <property type="entry name" value="DnaQ"/>
</dbReference>
<dbReference type="SUPFAM" id="SSF53098">
    <property type="entry name" value="Ribonuclease H-like"/>
    <property type="match status" value="1"/>
</dbReference>
<keyword evidence="1" id="KW-0269">Exonuclease</keyword>